<organism evidence="10 11">
    <name type="scientific">Cupriavidus lacunae</name>
    <dbReference type="NCBI Taxonomy" id="2666307"/>
    <lineage>
        <taxon>Bacteria</taxon>
        <taxon>Pseudomonadati</taxon>
        <taxon>Pseudomonadota</taxon>
        <taxon>Betaproteobacteria</taxon>
        <taxon>Burkholderiales</taxon>
        <taxon>Burkholderiaceae</taxon>
        <taxon>Cupriavidus</taxon>
    </lineage>
</organism>
<keyword evidence="5" id="KW-0560">Oxidoreductase</keyword>
<dbReference type="InterPro" id="IPR025878">
    <property type="entry name" value="Acyl-CoA_dh-like_C_dom"/>
</dbReference>
<evidence type="ECO:0000313" key="10">
    <source>
        <dbReference type="EMBL" id="RDK06006.1"/>
    </source>
</evidence>
<accession>A0A370NKB6</accession>
<dbReference type="RefSeq" id="WP_115215577.1">
    <property type="nucleotide sequence ID" value="NZ_QKWJ01000075.1"/>
</dbReference>
<evidence type="ECO:0000256" key="4">
    <source>
        <dbReference type="ARBA" id="ARBA00022827"/>
    </source>
</evidence>
<dbReference type="Pfam" id="PF00441">
    <property type="entry name" value="Acyl-CoA_dh_1"/>
    <property type="match status" value="1"/>
</dbReference>
<dbReference type="InterPro" id="IPR036250">
    <property type="entry name" value="AcylCo_DH-like_C"/>
</dbReference>
<dbReference type="InterPro" id="IPR052166">
    <property type="entry name" value="Diverse_Acyl-CoA_DH"/>
</dbReference>
<dbReference type="EMBL" id="QKWJ01000075">
    <property type="protein sequence ID" value="RDK06006.1"/>
    <property type="molecule type" value="Genomic_DNA"/>
</dbReference>
<dbReference type="PANTHER" id="PTHR42803:SF1">
    <property type="entry name" value="BROAD-SPECIFICITY LINEAR ACYL-COA DEHYDROGENASE FADE5"/>
    <property type="match status" value="1"/>
</dbReference>
<dbReference type="Gene3D" id="1.10.540.10">
    <property type="entry name" value="Acyl-CoA dehydrogenase/oxidase, N-terminal domain"/>
    <property type="match status" value="1"/>
</dbReference>
<dbReference type="SUPFAM" id="SSF47203">
    <property type="entry name" value="Acyl-CoA dehydrogenase C-terminal domain-like"/>
    <property type="match status" value="1"/>
</dbReference>
<evidence type="ECO:0000256" key="5">
    <source>
        <dbReference type="ARBA" id="ARBA00023002"/>
    </source>
</evidence>
<proteinExistence type="inferred from homology"/>
<comment type="cofactor">
    <cofactor evidence="1">
        <name>FAD</name>
        <dbReference type="ChEBI" id="CHEBI:57692"/>
    </cofactor>
</comment>
<dbReference type="Gene3D" id="1.20.140.10">
    <property type="entry name" value="Butyryl-CoA Dehydrogenase, subunit A, domain 3"/>
    <property type="match status" value="1"/>
</dbReference>
<feature type="domain" description="Acetyl-CoA dehydrogenase-like C-terminal" evidence="9">
    <location>
        <begin position="476"/>
        <end position="601"/>
    </location>
</feature>
<dbReference type="Pfam" id="PF02770">
    <property type="entry name" value="Acyl-CoA_dh_M"/>
    <property type="match status" value="1"/>
</dbReference>
<feature type="domain" description="Acyl-CoA dehydrogenase/oxidase C-terminal" evidence="6">
    <location>
        <begin position="300"/>
        <end position="461"/>
    </location>
</feature>
<dbReference type="Pfam" id="PF02771">
    <property type="entry name" value="Acyl-CoA_dh_N"/>
    <property type="match status" value="1"/>
</dbReference>
<dbReference type="InterPro" id="IPR006091">
    <property type="entry name" value="Acyl-CoA_Oxase/DH_mid-dom"/>
</dbReference>
<evidence type="ECO:0000256" key="3">
    <source>
        <dbReference type="ARBA" id="ARBA00022630"/>
    </source>
</evidence>
<dbReference type="InterPro" id="IPR013786">
    <property type="entry name" value="AcylCoA_DH/ox_N"/>
</dbReference>
<name>A0A370NKB6_9BURK</name>
<keyword evidence="11" id="KW-1185">Reference proteome</keyword>
<evidence type="ECO:0000256" key="1">
    <source>
        <dbReference type="ARBA" id="ARBA00001974"/>
    </source>
</evidence>
<evidence type="ECO:0000256" key="2">
    <source>
        <dbReference type="ARBA" id="ARBA00009347"/>
    </source>
</evidence>
<evidence type="ECO:0000259" key="8">
    <source>
        <dbReference type="Pfam" id="PF02771"/>
    </source>
</evidence>
<comment type="caution">
    <text evidence="10">The sequence shown here is derived from an EMBL/GenBank/DDBJ whole genome shotgun (WGS) entry which is preliminary data.</text>
</comment>
<evidence type="ECO:0000259" key="7">
    <source>
        <dbReference type="Pfam" id="PF02770"/>
    </source>
</evidence>
<keyword evidence="4" id="KW-0274">FAD</keyword>
<dbReference type="Gene3D" id="2.40.110.10">
    <property type="entry name" value="Butyryl-CoA Dehydrogenase, subunit A, domain 2"/>
    <property type="match status" value="1"/>
</dbReference>
<feature type="domain" description="Acyl-CoA oxidase/dehydrogenase middle" evidence="7">
    <location>
        <begin position="162"/>
        <end position="276"/>
    </location>
</feature>
<evidence type="ECO:0000259" key="6">
    <source>
        <dbReference type="Pfam" id="PF00441"/>
    </source>
</evidence>
<evidence type="ECO:0000313" key="11">
    <source>
        <dbReference type="Proteomes" id="UP000255165"/>
    </source>
</evidence>
<feature type="domain" description="Acyl-CoA dehydrogenase/oxidase N-terminal" evidence="8">
    <location>
        <begin position="40"/>
        <end position="157"/>
    </location>
</feature>
<dbReference type="PANTHER" id="PTHR42803">
    <property type="entry name" value="ACYL-COA DEHYDROGENASE"/>
    <property type="match status" value="1"/>
</dbReference>
<dbReference type="GO" id="GO:0050660">
    <property type="term" value="F:flavin adenine dinucleotide binding"/>
    <property type="evidence" value="ECO:0007669"/>
    <property type="project" value="InterPro"/>
</dbReference>
<dbReference type="GO" id="GO:0016627">
    <property type="term" value="F:oxidoreductase activity, acting on the CH-CH group of donors"/>
    <property type="evidence" value="ECO:0007669"/>
    <property type="project" value="InterPro"/>
</dbReference>
<dbReference type="Pfam" id="PF12806">
    <property type="entry name" value="Acyl-CoA_dh_C"/>
    <property type="match status" value="1"/>
</dbReference>
<dbReference type="AlphaFoldDB" id="A0A370NKB6"/>
<dbReference type="InterPro" id="IPR046373">
    <property type="entry name" value="Acyl-CoA_Oxase/DH_mid-dom_sf"/>
</dbReference>
<dbReference type="InterPro" id="IPR037069">
    <property type="entry name" value="AcylCoA_DH/ox_N_sf"/>
</dbReference>
<dbReference type="InterPro" id="IPR009075">
    <property type="entry name" value="AcylCo_DH/oxidase_C"/>
</dbReference>
<reference evidence="11" key="1">
    <citation type="submission" date="2018-06" db="EMBL/GenBank/DDBJ databases">
        <authorList>
            <person name="Feng T."/>
            <person name="Jeon C.O."/>
        </authorList>
    </citation>
    <scope>NUCLEOTIDE SEQUENCE [LARGE SCALE GENOMIC DNA]</scope>
    <source>
        <strain evidence="11">S23</strain>
    </source>
</reference>
<comment type="similarity">
    <text evidence="2">Belongs to the acyl-CoA dehydrogenase family.</text>
</comment>
<keyword evidence="3" id="KW-0285">Flavoprotein</keyword>
<dbReference type="InterPro" id="IPR009100">
    <property type="entry name" value="AcylCoA_DH/oxidase_NM_dom_sf"/>
</dbReference>
<gene>
    <name evidence="10" type="ORF">DN412_33845</name>
</gene>
<dbReference type="Proteomes" id="UP000255165">
    <property type="component" value="Unassembled WGS sequence"/>
</dbReference>
<dbReference type="SUPFAM" id="SSF56645">
    <property type="entry name" value="Acyl-CoA dehydrogenase NM domain-like"/>
    <property type="match status" value="1"/>
</dbReference>
<protein>
    <submittedName>
        <fullName evidence="10">Acyl-CoA dehydrogenase</fullName>
    </submittedName>
</protein>
<sequence length="606" mass="65540">MPSYRAPVKDWLFILHDLLHVEALRHLPGFAELTPDLTVAVIEAAAKFHEEVLHPINQSADAEGARFTDGQVRTPAGYREAWAAYRAAKWHCLSLAESLGGGGLPPVMSVPVSEMRAATGHSFSMYSSFCTPAASMLAALAPDWIRTHVVPRLSAGDWTATMGMTEPQAGTDLRQITTRATPQADGTWRINGRKIFISGGDHDLTDNIIHIVLAKVPDDDGRLPAGLSSVNVFLVSKRMIDPSTGALGERNGVYARSIEHKMGIEGSATCALDFEDAVAWRIAGAEGRGTAANMAPMFHLMNYARVGTAVSGIGYAEIARQNAADYARERRSGRAASASRASTDSADPIIAHADVRRLLLESAAFAEGARAGALRAALLQSIAQLEPEEAKREAAADMLEILTPVMKAFFTDRGFDAAVACQQVFGGHGYIKDYGVEQFVRNVRVAQIYEGANGIQAADLVHRKLFAHGGRPWRNFAGAIAGFIDRHRDDAALDRYTVPLDEALRRLDRVVASLRTTDPAQGGYAEVASYDVLTAVGIVYLGWIWAEVVAVVTGGAECQFLDENMRARKLVLADVWMQRQLPLVDSLCRRIESGNSGLLSIPAELI</sequence>
<evidence type="ECO:0000259" key="9">
    <source>
        <dbReference type="Pfam" id="PF12806"/>
    </source>
</evidence>